<dbReference type="GO" id="GO:0004180">
    <property type="term" value="F:carboxypeptidase activity"/>
    <property type="evidence" value="ECO:0007669"/>
    <property type="project" value="UniProtKB-KW"/>
</dbReference>
<evidence type="ECO:0000256" key="1">
    <source>
        <dbReference type="ARBA" id="ARBA00004752"/>
    </source>
</evidence>
<dbReference type="Pfam" id="PF06832">
    <property type="entry name" value="BiPBP_C"/>
    <property type="match status" value="1"/>
</dbReference>
<dbReference type="PANTHER" id="PTHR32282">
    <property type="entry name" value="BINDING PROTEIN TRANSPEPTIDASE, PUTATIVE-RELATED"/>
    <property type="match status" value="1"/>
</dbReference>
<dbReference type="Gene3D" id="1.10.3810.10">
    <property type="entry name" value="Biosynthetic peptidoglycan transglycosylase-like"/>
    <property type="match status" value="1"/>
</dbReference>
<evidence type="ECO:0000256" key="6">
    <source>
        <dbReference type="ARBA" id="ARBA00022676"/>
    </source>
</evidence>
<comment type="pathway">
    <text evidence="1">Cell wall biogenesis; peptidoglycan biosynthesis.</text>
</comment>
<dbReference type="AlphaFoldDB" id="A0A840E9U7"/>
<evidence type="ECO:0000256" key="11">
    <source>
        <dbReference type="ARBA" id="ARBA00049902"/>
    </source>
</evidence>
<dbReference type="Pfam" id="PF00905">
    <property type="entry name" value="Transpeptidase"/>
    <property type="match status" value="1"/>
</dbReference>
<dbReference type="Proteomes" id="UP000576209">
    <property type="component" value="Unassembled WGS sequence"/>
</dbReference>
<dbReference type="GO" id="GO:0009252">
    <property type="term" value="P:peptidoglycan biosynthetic process"/>
    <property type="evidence" value="ECO:0007669"/>
    <property type="project" value="InterPro"/>
</dbReference>
<proteinExistence type="inferred from homology"/>
<dbReference type="InterPro" id="IPR012338">
    <property type="entry name" value="Beta-lactam/transpept-like"/>
</dbReference>
<accession>A0A840E9U7</accession>
<comment type="catalytic activity">
    <reaction evidence="11">
        <text>[GlcNAc-(1-&gt;4)-Mur2Ac(oyl-L-Ala-gamma-D-Glu-L-Lys-D-Ala-D-Ala)](n)-di-trans,octa-cis-undecaprenyl diphosphate + beta-D-GlcNAc-(1-&gt;4)-Mur2Ac(oyl-L-Ala-gamma-D-Glu-L-Lys-D-Ala-D-Ala)-di-trans,octa-cis-undecaprenyl diphosphate = [GlcNAc-(1-&gt;4)-Mur2Ac(oyl-L-Ala-gamma-D-Glu-L-Lys-D-Ala-D-Ala)](n+1)-di-trans,octa-cis-undecaprenyl diphosphate + di-trans,octa-cis-undecaprenyl diphosphate + H(+)</text>
        <dbReference type="Rhea" id="RHEA:23708"/>
        <dbReference type="Rhea" id="RHEA-COMP:9602"/>
        <dbReference type="Rhea" id="RHEA-COMP:9603"/>
        <dbReference type="ChEBI" id="CHEBI:15378"/>
        <dbReference type="ChEBI" id="CHEBI:58405"/>
        <dbReference type="ChEBI" id="CHEBI:60033"/>
        <dbReference type="ChEBI" id="CHEBI:78435"/>
        <dbReference type="EC" id="2.4.99.28"/>
    </reaction>
</comment>
<evidence type="ECO:0000313" key="15">
    <source>
        <dbReference type="EMBL" id="MBB4077796.1"/>
    </source>
</evidence>
<dbReference type="GO" id="GO:0030288">
    <property type="term" value="C:outer membrane-bounded periplasmic space"/>
    <property type="evidence" value="ECO:0007669"/>
    <property type="project" value="TreeGrafter"/>
</dbReference>
<dbReference type="InterPro" id="IPR036950">
    <property type="entry name" value="PBP_transglycosylase"/>
</dbReference>
<evidence type="ECO:0000256" key="9">
    <source>
        <dbReference type="ARBA" id="ARBA00023268"/>
    </source>
</evidence>
<keyword evidence="7 15" id="KW-0808">Transferase</keyword>
<dbReference type="InterPro" id="IPR001460">
    <property type="entry name" value="PCN-bd_Tpept"/>
</dbReference>
<evidence type="ECO:0000259" key="14">
    <source>
        <dbReference type="Pfam" id="PF06832"/>
    </source>
</evidence>
<keyword evidence="9" id="KW-0511">Multifunctional enzyme</keyword>
<evidence type="ECO:0000313" key="16">
    <source>
        <dbReference type="Proteomes" id="UP000576209"/>
    </source>
</evidence>
<keyword evidence="6 15" id="KW-0328">Glycosyltransferase</keyword>
<dbReference type="NCBIfam" id="TIGR02073">
    <property type="entry name" value="PBP_1c"/>
    <property type="match status" value="1"/>
</dbReference>
<dbReference type="GO" id="GO:0008658">
    <property type="term" value="F:penicillin binding"/>
    <property type="evidence" value="ECO:0007669"/>
    <property type="project" value="InterPro"/>
</dbReference>
<keyword evidence="16" id="KW-1185">Reference proteome</keyword>
<evidence type="ECO:0000256" key="2">
    <source>
        <dbReference type="ARBA" id="ARBA00007090"/>
    </source>
</evidence>
<dbReference type="RefSeq" id="WP_319936689.1">
    <property type="nucleotide sequence ID" value="NZ_JACIFF010000001.1"/>
</dbReference>
<reference evidence="15 16" key="1">
    <citation type="submission" date="2020-08" db="EMBL/GenBank/DDBJ databases">
        <title>Genomic Encyclopedia of Type Strains, Phase IV (KMG-IV): sequencing the most valuable type-strain genomes for metagenomic binning, comparative biology and taxonomic classification.</title>
        <authorList>
            <person name="Goeker M."/>
        </authorList>
    </citation>
    <scope>NUCLEOTIDE SEQUENCE [LARGE SCALE GENOMIC DNA]</scope>
    <source>
        <strain evidence="15 16">DSM 105137</strain>
    </source>
</reference>
<name>A0A840E9U7_9BACT</name>
<keyword evidence="4" id="KW-0121">Carboxypeptidase</keyword>
<dbReference type="GO" id="GO:0006508">
    <property type="term" value="P:proteolysis"/>
    <property type="evidence" value="ECO:0007669"/>
    <property type="project" value="UniProtKB-KW"/>
</dbReference>
<dbReference type="Pfam" id="PF00912">
    <property type="entry name" value="Transgly"/>
    <property type="match status" value="1"/>
</dbReference>
<evidence type="ECO:0000256" key="4">
    <source>
        <dbReference type="ARBA" id="ARBA00022645"/>
    </source>
</evidence>
<feature type="domain" description="Penicillin-binding protein transpeptidase" evidence="12">
    <location>
        <begin position="282"/>
        <end position="511"/>
    </location>
</feature>
<dbReference type="SUPFAM" id="SSF56601">
    <property type="entry name" value="beta-lactamase/transpeptidase-like"/>
    <property type="match status" value="1"/>
</dbReference>
<comment type="caution">
    <text evidence="15">The sequence shown here is derived from an EMBL/GenBank/DDBJ whole genome shotgun (WGS) entry which is preliminary data.</text>
</comment>
<evidence type="ECO:0000256" key="8">
    <source>
        <dbReference type="ARBA" id="ARBA00022801"/>
    </source>
</evidence>
<feature type="domain" description="Penicillin-binding C-terminal" evidence="14">
    <location>
        <begin position="661"/>
        <end position="740"/>
    </location>
</feature>
<dbReference type="GO" id="GO:0008955">
    <property type="term" value="F:peptidoglycan glycosyltransferase activity"/>
    <property type="evidence" value="ECO:0007669"/>
    <property type="project" value="UniProtKB-EC"/>
</dbReference>
<gene>
    <name evidence="15" type="ORF">GGR28_000397</name>
</gene>
<dbReference type="PANTHER" id="PTHR32282:SF15">
    <property type="entry name" value="PENICILLIN-BINDING PROTEIN 1C"/>
    <property type="match status" value="1"/>
</dbReference>
<dbReference type="EMBL" id="JACIFF010000001">
    <property type="protein sequence ID" value="MBB4077796.1"/>
    <property type="molecule type" value="Genomic_DNA"/>
</dbReference>
<keyword evidence="8" id="KW-0378">Hydrolase</keyword>
<protein>
    <recommendedName>
        <fullName evidence="10">peptidoglycan glycosyltransferase</fullName>
        <ecNumber evidence="10">2.4.99.28</ecNumber>
    </recommendedName>
</protein>
<dbReference type="EC" id="2.4.99.28" evidence="10"/>
<evidence type="ECO:0000256" key="3">
    <source>
        <dbReference type="ARBA" id="ARBA00007739"/>
    </source>
</evidence>
<dbReference type="InterPro" id="IPR011815">
    <property type="entry name" value="PBP_1c"/>
</dbReference>
<dbReference type="InterPro" id="IPR009647">
    <property type="entry name" value="PBP_C"/>
</dbReference>
<organism evidence="15 16">
    <name type="scientific">Neolewinella aquimaris</name>
    <dbReference type="NCBI Taxonomy" id="1835722"/>
    <lineage>
        <taxon>Bacteria</taxon>
        <taxon>Pseudomonadati</taxon>
        <taxon>Bacteroidota</taxon>
        <taxon>Saprospiria</taxon>
        <taxon>Saprospirales</taxon>
        <taxon>Lewinellaceae</taxon>
        <taxon>Neolewinella</taxon>
    </lineage>
</organism>
<evidence type="ECO:0000256" key="7">
    <source>
        <dbReference type="ARBA" id="ARBA00022679"/>
    </source>
</evidence>
<sequence length="748" mass="82815">MIWWINCLPSPLFRAPLASELLDRDGRLLSAVIAADGQWRMPAADSVDGRLRTAIVSFEDRRFYRHLGIDPVAIARATRANLRAGSVVSGGSTLTMQVARMVRGIRNRSLYQKVIEGLVALRLESVYSKEEILSLWLDNAPFGGNVVGVEAACRRYFGRSPADLSWAEAATLAVLPNSPGLIHPGRNRHALRQKRNELLRTLLLDQKLTREAYELALLEPIPDAPLALPRLAPHLLQRLRQAQGGGGGRIQTQIIASLQEQVGTIVQSAHRQLSANGIHNLAVLISDVSTGEVIAYHGNVPGLAADFAPDVDLITAPRSPGSVLKPLLYGLALDAGELLPTQFLPDVPMSFQNFRPTNFNPEFDGAVPADEALARSLNIPFVFLLRDFGVPRFHTALRTVGFAQMTREPGHYGLSLILGGAEITMEEIHAWYLGVARQLRFYDARRQQNLPTTFGGMSAGAAYSVLEALRELNRPDETGAYQQFESERPVAWKTGTSFGLRDAWAVGCTPAYTVTVWAGNADGEGRPGLVGVKAAAPVLFRVLRILESYDTASPRWFERPYDDLAPTTVCRITGYLSGRDCPQRTVWAPLRAERAGICPRHRPVTVTMDQTYRTTLSCDPQAVTLPYLLLPPLQAHFYRRKHAEYRTLPPWQPGCESSGPSEPVMQVVYPDGSGNLSQTKNWEGELQPLHFEVAHHDPDAVVYWHLDGEYQTSTRTYHHFSASLSPGEHQLTLVDGYGNRLIRSYRVR</sequence>
<dbReference type="InterPro" id="IPR001264">
    <property type="entry name" value="Glyco_trans_51"/>
</dbReference>
<evidence type="ECO:0000259" key="12">
    <source>
        <dbReference type="Pfam" id="PF00905"/>
    </source>
</evidence>
<comment type="similarity">
    <text evidence="2">In the C-terminal section; belongs to the transpeptidase family.</text>
</comment>
<comment type="similarity">
    <text evidence="3">In the N-terminal section; belongs to the glycosyltransferase 51 family.</text>
</comment>
<dbReference type="InterPro" id="IPR050396">
    <property type="entry name" value="Glycosyltr_51/Transpeptidase"/>
</dbReference>
<dbReference type="InterPro" id="IPR023346">
    <property type="entry name" value="Lysozyme-like_dom_sf"/>
</dbReference>
<dbReference type="SUPFAM" id="SSF53955">
    <property type="entry name" value="Lysozyme-like"/>
    <property type="match status" value="1"/>
</dbReference>
<dbReference type="Gene3D" id="3.40.710.10">
    <property type="entry name" value="DD-peptidase/beta-lactamase superfamily"/>
    <property type="match status" value="1"/>
</dbReference>
<keyword evidence="5" id="KW-0645">Protease</keyword>
<evidence type="ECO:0000256" key="5">
    <source>
        <dbReference type="ARBA" id="ARBA00022670"/>
    </source>
</evidence>
<feature type="domain" description="Glycosyl transferase family 51" evidence="13">
    <location>
        <begin position="40"/>
        <end position="201"/>
    </location>
</feature>
<evidence type="ECO:0000259" key="13">
    <source>
        <dbReference type="Pfam" id="PF00912"/>
    </source>
</evidence>
<evidence type="ECO:0000256" key="10">
    <source>
        <dbReference type="ARBA" id="ARBA00044770"/>
    </source>
</evidence>